<comment type="caution">
    <text evidence="5">The sequence shown here is derived from an EMBL/GenBank/DDBJ whole genome shotgun (WGS) entry which is preliminary data.</text>
</comment>
<dbReference type="PROSITE" id="PS50949">
    <property type="entry name" value="HTH_GNTR"/>
    <property type="match status" value="1"/>
</dbReference>
<proteinExistence type="predicted"/>
<protein>
    <submittedName>
        <fullName evidence="5">GntR family transcriptional regulator</fullName>
    </submittedName>
</protein>
<sequence length="249" mass="27303">MTIDSERATLDRDAVEPLWSQLAGLLRTAITAGELRPDQALPSEAELMGRFGISRTVVREALAELVRTGMIYKVRAKGSFVSPPSRDLRFVGSSAGSAADLTASGRTVVTRILNQEVIAADARAAEALDIDPGDEVTRLRRLRIVDGSPWLLVDTLIPRAVAPGLDRANLENRSLYEYLRRTHGIVAGAADRWLQAVIPDRESAALLSLPAGAPALHIESIAYDQDSRPFEFYRGLHRSDESRFYVGIR</sequence>
<accession>A0ABN3DD42</accession>
<dbReference type="InterPro" id="IPR036388">
    <property type="entry name" value="WH-like_DNA-bd_sf"/>
</dbReference>
<keyword evidence="1" id="KW-0805">Transcription regulation</keyword>
<evidence type="ECO:0000256" key="2">
    <source>
        <dbReference type="ARBA" id="ARBA00023125"/>
    </source>
</evidence>
<dbReference type="SMART" id="SM00866">
    <property type="entry name" value="UTRA"/>
    <property type="match status" value="1"/>
</dbReference>
<evidence type="ECO:0000259" key="4">
    <source>
        <dbReference type="PROSITE" id="PS50949"/>
    </source>
</evidence>
<evidence type="ECO:0000256" key="3">
    <source>
        <dbReference type="ARBA" id="ARBA00023163"/>
    </source>
</evidence>
<dbReference type="Pfam" id="PF00392">
    <property type="entry name" value="GntR"/>
    <property type="match status" value="1"/>
</dbReference>
<evidence type="ECO:0000313" key="6">
    <source>
        <dbReference type="Proteomes" id="UP001500929"/>
    </source>
</evidence>
<keyword evidence="6" id="KW-1185">Reference proteome</keyword>
<dbReference type="CDD" id="cd07377">
    <property type="entry name" value="WHTH_GntR"/>
    <property type="match status" value="1"/>
</dbReference>
<dbReference type="PANTHER" id="PTHR44846">
    <property type="entry name" value="MANNOSYL-D-GLYCERATE TRANSPORT/METABOLISM SYSTEM REPRESSOR MNGR-RELATED"/>
    <property type="match status" value="1"/>
</dbReference>
<keyword evidence="3" id="KW-0804">Transcription</keyword>
<dbReference type="Gene3D" id="3.40.1410.10">
    <property type="entry name" value="Chorismate lyase-like"/>
    <property type="match status" value="1"/>
</dbReference>
<reference evidence="5 6" key="1">
    <citation type="journal article" date="2019" name="Int. J. Syst. Evol. Microbiol.">
        <title>The Global Catalogue of Microorganisms (GCM) 10K type strain sequencing project: providing services to taxonomists for standard genome sequencing and annotation.</title>
        <authorList>
            <consortium name="The Broad Institute Genomics Platform"/>
            <consortium name="The Broad Institute Genome Sequencing Center for Infectious Disease"/>
            <person name="Wu L."/>
            <person name="Ma J."/>
        </authorList>
    </citation>
    <scope>NUCLEOTIDE SEQUENCE [LARGE SCALE GENOMIC DNA]</scope>
    <source>
        <strain evidence="5 6">JCM 16117</strain>
    </source>
</reference>
<dbReference type="Pfam" id="PF07702">
    <property type="entry name" value="UTRA"/>
    <property type="match status" value="1"/>
</dbReference>
<dbReference type="InterPro" id="IPR011663">
    <property type="entry name" value="UTRA"/>
</dbReference>
<dbReference type="InterPro" id="IPR050679">
    <property type="entry name" value="Bact_HTH_transcr_reg"/>
</dbReference>
<evidence type="ECO:0000313" key="5">
    <source>
        <dbReference type="EMBL" id="GAA2227971.1"/>
    </source>
</evidence>
<dbReference type="SUPFAM" id="SSF46785">
    <property type="entry name" value="Winged helix' DNA-binding domain"/>
    <property type="match status" value="1"/>
</dbReference>
<dbReference type="InterPro" id="IPR028978">
    <property type="entry name" value="Chorismate_lyase_/UTRA_dom_sf"/>
</dbReference>
<dbReference type="InterPro" id="IPR036390">
    <property type="entry name" value="WH_DNA-bd_sf"/>
</dbReference>
<dbReference type="InterPro" id="IPR000524">
    <property type="entry name" value="Tscrpt_reg_HTH_GntR"/>
</dbReference>
<gene>
    <name evidence="5" type="ORF">GCM10009851_10350</name>
</gene>
<dbReference type="RefSeq" id="WP_259478548.1">
    <property type="nucleotide sequence ID" value="NZ_BAAAQY010000003.1"/>
</dbReference>
<keyword evidence="2" id="KW-0238">DNA-binding</keyword>
<organism evidence="5 6">
    <name type="scientific">Herbiconiux moechotypicola</name>
    <dbReference type="NCBI Taxonomy" id="637393"/>
    <lineage>
        <taxon>Bacteria</taxon>
        <taxon>Bacillati</taxon>
        <taxon>Actinomycetota</taxon>
        <taxon>Actinomycetes</taxon>
        <taxon>Micrococcales</taxon>
        <taxon>Microbacteriaceae</taxon>
        <taxon>Herbiconiux</taxon>
    </lineage>
</organism>
<dbReference type="Gene3D" id="1.10.10.10">
    <property type="entry name" value="Winged helix-like DNA-binding domain superfamily/Winged helix DNA-binding domain"/>
    <property type="match status" value="1"/>
</dbReference>
<dbReference type="SUPFAM" id="SSF64288">
    <property type="entry name" value="Chorismate lyase-like"/>
    <property type="match status" value="1"/>
</dbReference>
<dbReference type="PRINTS" id="PR00035">
    <property type="entry name" value="HTHGNTR"/>
</dbReference>
<dbReference type="Proteomes" id="UP001500929">
    <property type="component" value="Unassembled WGS sequence"/>
</dbReference>
<dbReference type="SMART" id="SM00345">
    <property type="entry name" value="HTH_GNTR"/>
    <property type="match status" value="1"/>
</dbReference>
<name>A0ABN3DD42_9MICO</name>
<evidence type="ECO:0000256" key="1">
    <source>
        <dbReference type="ARBA" id="ARBA00023015"/>
    </source>
</evidence>
<dbReference type="PANTHER" id="PTHR44846:SF1">
    <property type="entry name" value="MANNOSYL-D-GLYCERATE TRANSPORT_METABOLISM SYSTEM REPRESSOR MNGR-RELATED"/>
    <property type="match status" value="1"/>
</dbReference>
<feature type="domain" description="HTH gntR-type" evidence="4">
    <location>
        <begin position="16"/>
        <end position="84"/>
    </location>
</feature>
<dbReference type="EMBL" id="BAAAQY010000003">
    <property type="protein sequence ID" value="GAA2227971.1"/>
    <property type="molecule type" value="Genomic_DNA"/>
</dbReference>